<dbReference type="AlphaFoldDB" id="K0S7S3"/>
<dbReference type="PANTHER" id="PTHR32060:SF22">
    <property type="entry name" value="CARBOXYL-TERMINAL-PROCESSING PEPTIDASE 3, CHLOROPLASTIC"/>
    <property type="match status" value="1"/>
</dbReference>
<sequence length="478" mass="50995">MQEIISIARSGGATGVASALFRIRPICRPDKLALPGTRTRTRTRPQLWRNNDDAVGSHDRAGDGPARRQADSRGNVLAQLAASMLTASLLASDPIAASAADYGSFTPEQKFIAESWRIVDNAYIDRTFNHQDWFKVRQDALKKKYKSFAEAQTEVESMLGSLGDRYTRYLPPAKYDSIVNAATGNVFGVGVELSQDKDRGRVVAGDVEPTGPAARGGLLPGDEFVEVDGVRFDDGKATPDDVAVVVRGPEGSKVGVVIERAGKTVDFILTREPIKITSVRSYLGDKPGVGKVGVVRIKSFSGTTAETVKSELEGLKKKGATRLVLDLRGNPGGLLPGGVDTASLFLEANKPVVFVADKKGVVDAQSTLVDGIDLETPMVLLVDKNTASAAEVMTACLKENKRATVAGEQTFGKGIVQTIRQLEGGENGGIAVTLARYETPLHNDINKSGIPVDVQADVTCGKDDALTCLPKDAFRKIS</sequence>
<evidence type="ECO:0000256" key="4">
    <source>
        <dbReference type="ARBA" id="ARBA00022825"/>
    </source>
</evidence>
<dbReference type="InterPro" id="IPR029045">
    <property type="entry name" value="ClpP/crotonase-like_dom_sf"/>
</dbReference>
<name>K0S7S3_THAOC</name>
<dbReference type="SUPFAM" id="SSF52096">
    <property type="entry name" value="ClpP/crotonase"/>
    <property type="match status" value="1"/>
</dbReference>
<dbReference type="CDD" id="cd06782">
    <property type="entry name" value="cpPDZ_CPP-like"/>
    <property type="match status" value="1"/>
</dbReference>
<dbReference type="InterPro" id="IPR005151">
    <property type="entry name" value="Tail-specific_protease"/>
</dbReference>
<dbReference type="InterPro" id="IPR041489">
    <property type="entry name" value="PDZ_6"/>
</dbReference>
<evidence type="ECO:0000256" key="1">
    <source>
        <dbReference type="ARBA" id="ARBA00009179"/>
    </source>
</evidence>
<dbReference type="PANTHER" id="PTHR32060">
    <property type="entry name" value="TAIL-SPECIFIC PROTEASE"/>
    <property type="match status" value="1"/>
</dbReference>
<keyword evidence="3" id="KW-0378">Hydrolase</keyword>
<keyword evidence="8" id="KW-1185">Reference proteome</keyword>
<dbReference type="GO" id="GO:0006508">
    <property type="term" value="P:proteolysis"/>
    <property type="evidence" value="ECO:0007669"/>
    <property type="project" value="UniProtKB-KW"/>
</dbReference>
<dbReference type="GO" id="GO:0004175">
    <property type="term" value="F:endopeptidase activity"/>
    <property type="evidence" value="ECO:0007669"/>
    <property type="project" value="TreeGrafter"/>
</dbReference>
<feature type="domain" description="PDZ" evidence="6">
    <location>
        <begin position="175"/>
        <end position="273"/>
    </location>
</feature>
<dbReference type="SMART" id="SM00228">
    <property type="entry name" value="PDZ"/>
    <property type="match status" value="1"/>
</dbReference>
<evidence type="ECO:0000259" key="6">
    <source>
        <dbReference type="PROSITE" id="PS50106"/>
    </source>
</evidence>
<reference evidence="7 8" key="1">
    <citation type="journal article" date="2012" name="Genome Biol.">
        <title>Genome and low-iron response of an oceanic diatom adapted to chronic iron limitation.</title>
        <authorList>
            <person name="Lommer M."/>
            <person name="Specht M."/>
            <person name="Roy A.S."/>
            <person name="Kraemer L."/>
            <person name="Andreson R."/>
            <person name="Gutowska M.A."/>
            <person name="Wolf J."/>
            <person name="Bergner S.V."/>
            <person name="Schilhabel M.B."/>
            <person name="Klostermeier U.C."/>
            <person name="Beiko R.G."/>
            <person name="Rosenstiel P."/>
            <person name="Hippler M."/>
            <person name="Laroche J."/>
        </authorList>
    </citation>
    <scope>NUCLEOTIDE SEQUENCE [LARGE SCALE GENOMIC DNA]</scope>
    <source>
        <strain evidence="7 8">CCMP1005</strain>
    </source>
</reference>
<organism evidence="7 8">
    <name type="scientific">Thalassiosira oceanica</name>
    <name type="common">Marine diatom</name>
    <dbReference type="NCBI Taxonomy" id="159749"/>
    <lineage>
        <taxon>Eukaryota</taxon>
        <taxon>Sar</taxon>
        <taxon>Stramenopiles</taxon>
        <taxon>Ochrophyta</taxon>
        <taxon>Bacillariophyta</taxon>
        <taxon>Coscinodiscophyceae</taxon>
        <taxon>Thalassiosirophycidae</taxon>
        <taxon>Thalassiosirales</taxon>
        <taxon>Thalassiosiraceae</taxon>
        <taxon>Thalassiosira</taxon>
    </lineage>
</organism>
<evidence type="ECO:0000313" key="7">
    <source>
        <dbReference type="EMBL" id="EJK61305.1"/>
    </source>
</evidence>
<accession>K0S7S3</accession>
<dbReference type="Gene3D" id="3.90.226.10">
    <property type="entry name" value="2-enoyl-CoA Hydratase, Chain A, domain 1"/>
    <property type="match status" value="1"/>
</dbReference>
<keyword evidence="2" id="KW-0645">Protease</keyword>
<dbReference type="NCBIfam" id="TIGR00225">
    <property type="entry name" value="prc"/>
    <property type="match status" value="1"/>
</dbReference>
<proteinExistence type="inferred from homology"/>
<dbReference type="CDD" id="cd07560">
    <property type="entry name" value="Peptidase_S41_CPP"/>
    <property type="match status" value="1"/>
</dbReference>
<dbReference type="EMBL" id="AGNL01020170">
    <property type="protein sequence ID" value="EJK61305.1"/>
    <property type="molecule type" value="Genomic_DNA"/>
</dbReference>
<dbReference type="OMA" id="TWSIVDE"/>
<dbReference type="OrthoDB" id="43580at2759"/>
<dbReference type="Pfam" id="PF17820">
    <property type="entry name" value="PDZ_6"/>
    <property type="match status" value="1"/>
</dbReference>
<gene>
    <name evidence="7" type="ORF">THAOC_18236</name>
</gene>
<dbReference type="Pfam" id="PF03572">
    <property type="entry name" value="Peptidase_S41"/>
    <property type="match status" value="1"/>
</dbReference>
<evidence type="ECO:0000256" key="5">
    <source>
        <dbReference type="SAM" id="MobiDB-lite"/>
    </source>
</evidence>
<dbReference type="PROSITE" id="PS50106">
    <property type="entry name" value="PDZ"/>
    <property type="match status" value="1"/>
</dbReference>
<comment type="similarity">
    <text evidence="1">Belongs to the peptidase S41A family.</text>
</comment>
<dbReference type="Gene3D" id="3.30.750.44">
    <property type="match status" value="1"/>
</dbReference>
<dbReference type="SMART" id="SM00245">
    <property type="entry name" value="TSPc"/>
    <property type="match status" value="1"/>
</dbReference>
<feature type="region of interest" description="Disordered" evidence="5">
    <location>
        <begin position="42"/>
        <end position="71"/>
    </location>
</feature>
<dbReference type="Proteomes" id="UP000266841">
    <property type="component" value="Unassembled WGS sequence"/>
</dbReference>
<evidence type="ECO:0000256" key="2">
    <source>
        <dbReference type="ARBA" id="ARBA00022670"/>
    </source>
</evidence>
<evidence type="ECO:0000256" key="3">
    <source>
        <dbReference type="ARBA" id="ARBA00022801"/>
    </source>
</evidence>
<dbReference type="SUPFAM" id="SSF50156">
    <property type="entry name" value="PDZ domain-like"/>
    <property type="match status" value="1"/>
</dbReference>
<protein>
    <recommendedName>
        <fullName evidence="6">PDZ domain-containing protein</fullName>
    </recommendedName>
</protein>
<dbReference type="GO" id="GO:0008236">
    <property type="term" value="F:serine-type peptidase activity"/>
    <property type="evidence" value="ECO:0007669"/>
    <property type="project" value="UniProtKB-KW"/>
</dbReference>
<comment type="caution">
    <text evidence="7">The sequence shown here is derived from an EMBL/GenBank/DDBJ whole genome shotgun (WGS) entry which is preliminary data.</text>
</comment>
<dbReference type="Gene3D" id="2.30.42.10">
    <property type="match status" value="1"/>
</dbReference>
<dbReference type="InterPro" id="IPR004447">
    <property type="entry name" value="Peptidase_S41A"/>
</dbReference>
<dbReference type="eggNOG" id="ENOG502QSWI">
    <property type="taxonomic scope" value="Eukaryota"/>
</dbReference>
<dbReference type="InterPro" id="IPR036034">
    <property type="entry name" value="PDZ_sf"/>
</dbReference>
<feature type="compositionally biased region" description="Basic and acidic residues" evidence="5">
    <location>
        <begin position="50"/>
        <end position="71"/>
    </location>
</feature>
<dbReference type="InterPro" id="IPR001478">
    <property type="entry name" value="PDZ"/>
</dbReference>
<evidence type="ECO:0000313" key="8">
    <source>
        <dbReference type="Proteomes" id="UP000266841"/>
    </source>
</evidence>
<keyword evidence="4" id="KW-0720">Serine protease</keyword>